<feature type="transmembrane region" description="Helical" evidence="1">
    <location>
        <begin position="68"/>
        <end position="87"/>
    </location>
</feature>
<dbReference type="PANTHER" id="PTHR39084:SF1">
    <property type="entry name" value="DUF4010 DOMAIN-CONTAINING PROTEIN"/>
    <property type="match status" value="1"/>
</dbReference>
<feature type="transmembrane region" description="Helical" evidence="1">
    <location>
        <begin position="339"/>
        <end position="360"/>
    </location>
</feature>
<dbReference type="RefSeq" id="WP_265047688.1">
    <property type="nucleotide sequence ID" value="NZ_CP100390.1"/>
</dbReference>
<name>A0ABY6N2C7_9ALTE</name>
<dbReference type="PANTHER" id="PTHR39084">
    <property type="entry name" value="MEMBRANE PROTEIN-RELATED"/>
    <property type="match status" value="1"/>
</dbReference>
<organism evidence="4 5">
    <name type="scientific">Alkalimarinus alittae</name>
    <dbReference type="NCBI Taxonomy" id="2961619"/>
    <lineage>
        <taxon>Bacteria</taxon>
        <taxon>Pseudomonadati</taxon>
        <taxon>Pseudomonadota</taxon>
        <taxon>Gammaproteobacteria</taxon>
        <taxon>Alteromonadales</taxon>
        <taxon>Alteromonadaceae</taxon>
        <taxon>Alkalimarinus</taxon>
    </lineage>
</organism>
<dbReference type="Proteomes" id="UP001163739">
    <property type="component" value="Chromosome"/>
</dbReference>
<evidence type="ECO:0000313" key="5">
    <source>
        <dbReference type="Proteomes" id="UP001163739"/>
    </source>
</evidence>
<evidence type="ECO:0000313" key="4">
    <source>
        <dbReference type="EMBL" id="UZE96204.1"/>
    </source>
</evidence>
<evidence type="ECO:0000259" key="2">
    <source>
        <dbReference type="Pfam" id="PF02308"/>
    </source>
</evidence>
<feature type="transmembrane region" description="Helical" evidence="1">
    <location>
        <begin position="183"/>
        <end position="203"/>
    </location>
</feature>
<feature type="domain" description="MgtC/SapB/SrpB/YhiD N-terminal" evidence="2">
    <location>
        <begin position="15"/>
        <end position="139"/>
    </location>
</feature>
<feature type="transmembrane region" description="Helical" evidence="1">
    <location>
        <begin position="401"/>
        <end position="422"/>
    </location>
</feature>
<reference evidence="4" key="1">
    <citation type="submission" date="2022-06" db="EMBL/GenBank/DDBJ databases">
        <title>Alkalimarinus sp. nov., isolated from gut of a Alitta virens.</title>
        <authorList>
            <person name="Yang A.I."/>
            <person name="Shin N.-R."/>
        </authorList>
    </citation>
    <scope>NUCLEOTIDE SEQUENCE</scope>
    <source>
        <strain evidence="4">A2M4</strain>
    </source>
</reference>
<feature type="transmembrane region" description="Helical" evidence="1">
    <location>
        <begin position="372"/>
        <end position="395"/>
    </location>
</feature>
<dbReference type="InterPro" id="IPR049177">
    <property type="entry name" value="MgtC_SapB_SrpB_YhiD_N"/>
</dbReference>
<dbReference type="EMBL" id="CP100390">
    <property type="protein sequence ID" value="UZE96204.1"/>
    <property type="molecule type" value="Genomic_DNA"/>
</dbReference>
<dbReference type="Pfam" id="PF13194">
    <property type="entry name" value="DUF4010"/>
    <property type="match status" value="1"/>
</dbReference>
<feature type="transmembrane region" description="Helical" evidence="1">
    <location>
        <begin position="271"/>
        <end position="292"/>
    </location>
</feature>
<proteinExistence type="predicted"/>
<keyword evidence="1" id="KW-0812">Transmembrane</keyword>
<keyword evidence="1" id="KW-1133">Transmembrane helix</keyword>
<dbReference type="InterPro" id="IPR025105">
    <property type="entry name" value="DUF4010"/>
</dbReference>
<feature type="transmembrane region" description="Helical" evidence="1">
    <location>
        <begin position="242"/>
        <end position="265"/>
    </location>
</feature>
<evidence type="ECO:0000256" key="1">
    <source>
        <dbReference type="SAM" id="Phobius"/>
    </source>
</evidence>
<feature type="domain" description="DUF4010" evidence="3">
    <location>
        <begin position="188"/>
        <end position="396"/>
    </location>
</feature>
<keyword evidence="1" id="KW-0472">Membrane</keyword>
<evidence type="ECO:0000259" key="3">
    <source>
        <dbReference type="Pfam" id="PF13194"/>
    </source>
</evidence>
<feature type="transmembrane region" description="Helical" evidence="1">
    <location>
        <begin position="43"/>
        <end position="62"/>
    </location>
</feature>
<dbReference type="Pfam" id="PF02308">
    <property type="entry name" value="MgtC"/>
    <property type="match status" value="1"/>
</dbReference>
<accession>A0ABY6N2C7</accession>
<feature type="transmembrane region" description="Helical" evidence="1">
    <location>
        <begin position="99"/>
        <end position="132"/>
    </location>
</feature>
<gene>
    <name evidence="4" type="ORF">NKI27_00215</name>
</gene>
<feature type="transmembrane region" description="Helical" evidence="1">
    <location>
        <begin position="209"/>
        <end position="230"/>
    </location>
</feature>
<keyword evidence="5" id="KW-1185">Reference proteome</keyword>
<feature type="transmembrane region" description="Helical" evidence="1">
    <location>
        <begin position="312"/>
        <end position="333"/>
    </location>
</feature>
<protein>
    <submittedName>
        <fullName evidence="4">DUF4010 domain-containing protein</fullName>
    </submittedName>
</protein>
<sequence length="423" mass="45030">MMNSNPEALSPFLGLGISLLLGLLVGIQRGWISRNKASGERIAGIRTHALIGLLGGLCGLLSTIFSELILGLTFLSLSIVVTAAYINSQRSNADNSITGLIGILLTFVFGALVLLGQPIVAASAAVVTVFILDNKTEIHGALKKLEDHELDAGLRLLLISVVMLPLLPNQGYGPWDAINPYELWWMVVLIATISFVGYFSMKIGGPEKGIMFTSFFAGLSASTALTLHFSKLSKDQPSLSPLLASGILAACGTMFPRILLVAGVINRDLLVDLWLPIIVMMMCCYVPAIIIWQRNRGVKFEHPSAKQNPLELSAAFIFGLVLLVIMLLSHALQEWFGDLGVLLLSVASGITDVDAITLTLSRDTANQLSVSTAVAGITLAAAVNSLVKGGMAAAIGHRSLAIRVMLPMFTAVVLGLLTAYLIK</sequence>
<feature type="transmembrane region" description="Helical" evidence="1">
    <location>
        <begin position="12"/>
        <end position="31"/>
    </location>
</feature>